<accession>A0A453N1U2</accession>
<dbReference type="AlphaFoldDB" id="A0A453N1U2"/>
<reference evidence="3" key="2">
    <citation type="journal article" date="2017" name="Nat. Plants">
        <title>The Aegilops tauschii genome reveals multiple impacts of transposons.</title>
        <authorList>
            <person name="Zhao G."/>
            <person name="Zou C."/>
            <person name="Li K."/>
            <person name="Wang K."/>
            <person name="Li T."/>
            <person name="Gao L."/>
            <person name="Zhang X."/>
            <person name="Wang H."/>
            <person name="Yang Z."/>
            <person name="Liu X."/>
            <person name="Jiang W."/>
            <person name="Mao L."/>
            <person name="Kong X."/>
            <person name="Jiao Y."/>
            <person name="Jia J."/>
        </authorList>
    </citation>
    <scope>NUCLEOTIDE SEQUENCE [LARGE SCALE GENOMIC DNA]</scope>
    <source>
        <strain evidence="3">cv. AL8/78</strain>
    </source>
</reference>
<evidence type="ECO:0000313" key="3">
    <source>
        <dbReference type="Proteomes" id="UP000015105"/>
    </source>
</evidence>
<feature type="compositionally biased region" description="Basic and acidic residues" evidence="1">
    <location>
        <begin position="140"/>
        <end position="152"/>
    </location>
</feature>
<organism evidence="2 3">
    <name type="scientific">Aegilops tauschii subsp. strangulata</name>
    <name type="common">Goatgrass</name>
    <dbReference type="NCBI Taxonomy" id="200361"/>
    <lineage>
        <taxon>Eukaryota</taxon>
        <taxon>Viridiplantae</taxon>
        <taxon>Streptophyta</taxon>
        <taxon>Embryophyta</taxon>
        <taxon>Tracheophyta</taxon>
        <taxon>Spermatophyta</taxon>
        <taxon>Magnoliopsida</taxon>
        <taxon>Liliopsida</taxon>
        <taxon>Poales</taxon>
        <taxon>Poaceae</taxon>
        <taxon>BOP clade</taxon>
        <taxon>Pooideae</taxon>
        <taxon>Triticodae</taxon>
        <taxon>Triticeae</taxon>
        <taxon>Triticinae</taxon>
        <taxon>Aegilops</taxon>
    </lineage>
</organism>
<evidence type="ECO:0000256" key="1">
    <source>
        <dbReference type="SAM" id="MobiDB-lite"/>
    </source>
</evidence>
<evidence type="ECO:0000313" key="2">
    <source>
        <dbReference type="EnsemblPlants" id="AET6Gv20185600.2"/>
    </source>
</evidence>
<sequence>MLVLSLDASPNVFKMAWTAAKSSGQGLFQLCHKSNTHTLACLTRQGAYLRHHTAAGRPGIYLVIRMMPCPDGYPDDVGGFLAAGQGGEGVRRDRRPWLGLLRPTHLRAPGERHRRCRQAAEEAVPTGDAGGRRSGWLRRRWPEQADGPRRIGADCGGARRRRRRAP</sequence>
<feature type="region of interest" description="Disordered" evidence="1">
    <location>
        <begin position="109"/>
        <end position="166"/>
    </location>
</feature>
<reference evidence="2" key="3">
    <citation type="journal article" date="2017" name="Nature">
        <title>Genome sequence of the progenitor of the wheat D genome Aegilops tauschii.</title>
        <authorList>
            <person name="Luo M.C."/>
            <person name="Gu Y.Q."/>
            <person name="Puiu D."/>
            <person name="Wang H."/>
            <person name="Twardziok S.O."/>
            <person name="Deal K.R."/>
            <person name="Huo N."/>
            <person name="Zhu T."/>
            <person name="Wang L."/>
            <person name="Wang Y."/>
            <person name="McGuire P.E."/>
            <person name="Liu S."/>
            <person name="Long H."/>
            <person name="Ramasamy R.K."/>
            <person name="Rodriguez J.C."/>
            <person name="Van S.L."/>
            <person name="Yuan L."/>
            <person name="Wang Z."/>
            <person name="Xia Z."/>
            <person name="Xiao L."/>
            <person name="Anderson O.D."/>
            <person name="Ouyang S."/>
            <person name="Liang Y."/>
            <person name="Zimin A.V."/>
            <person name="Pertea G."/>
            <person name="Qi P."/>
            <person name="Bennetzen J.L."/>
            <person name="Dai X."/>
            <person name="Dawson M.W."/>
            <person name="Muller H.G."/>
            <person name="Kugler K."/>
            <person name="Rivarola-Duarte L."/>
            <person name="Spannagl M."/>
            <person name="Mayer K.F.X."/>
            <person name="Lu F.H."/>
            <person name="Bevan M.W."/>
            <person name="Leroy P."/>
            <person name="Li P."/>
            <person name="You F.M."/>
            <person name="Sun Q."/>
            <person name="Liu Z."/>
            <person name="Lyons E."/>
            <person name="Wicker T."/>
            <person name="Salzberg S.L."/>
            <person name="Devos K.M."/>
            <person name="Dvorak J."/>
        </authorList>
    </citation>
    <scope>NUCLEOTIDE SEQUENCE [LARGE SCALE GENOMIC DNA]</scope>
    <source>
        <strain evidence="2">cv. AL8/78</strain>
    </source>
</reference>
<reference evidence="2" key="5">
    <citation type="journal article" date="2021" name="G3 (Bethesda)">
        <title>Aegilops tauschii genome assembly Aet v5.0 features greater sequence contiguity and improved annotation.</title>
        <authorList>
            <person name="Wang L."/>
            <person name="Zhu T."/>
            <person name="Rodriguez J.C."/>
            <person name="Deal K.R."/>
            <person name="Dubcovsky J."/>
            <person name="McGuire P.E."/>
            <person name="Lux T."/>
            <person name="Spannagl M."/>
            <person name="Mayer K.F.X."/>
            <person name="Baldrich P."/>
            <person name="Meyers B.C."/>
            <person name="Huo N."/>
            <person name="Gu Y.Q."/>
            <person name="Zhou H."/>
            <person name="Devos K.M."/>
            <person name="Bennetzen J.L."/>
            <person name="Unver T."/>
            <person name="Budak H."/>
            <person name="Gulick P.J."/>
            <person name="Galiba G."/>
            <person name="Kalapos B."/>
            <person name="Nelson D.R."/>
            <person name="Li P."/>
            <person name="You F.M."/>
            <person name="Luo M.C."/>
            <person name="Dvorak J."/>
        </authorList>
    </citation>
    <scope>NUCLEOTIDE SEQUENCE [LARGE SCALE GENOMIC DNA]</scope>
    <source>
        <strain evidence="2">cv. AL8/78</strain>
    </source>
</reference>
<dbReference type="Gramene" id="AET6Gv20185600.2">
    <property type="protein sequence ID" value="AET6Gv20185600.2"/>
    <property type="gene ID" value="AET6Gv20185600"/>
</dbReference>
<reference evidence="2" key="4">
    <citation type="submission" date="2019-03" db="UniProtKB">
        <authorList>
            <consortium name="EnsemblPlants"/>
        </authorList>
    </citation>
    <scope>IDENTIFICATION</scope>
</reference>
<proteinExistence type="predicted"/>
<reference evidence="3" key="1">
    <citation type="journal article" date="2014" name="Science">
        <title>Ancient hybridizations among the ancestral genomes of bread wheat.</title>
        <authorList>
            <consortium name="International Wheat Genome Sequencing Consortium,"/>
            <person name="Marcussen T."/>
            <person name="Sandve S.R."/>
            <person name="Heier L."/>
            <person name="Spannagl M."/>
            <person name="Pfeifer M."/>
            <person name="Jakobsen K.S."/>
            <person name="Wulff B.B."/>
            <person name="Steuernagel B."/>
            <person name="Mayer K.F."/>
            <person name="Olsen O.A."/>
        </authorList>
    </citation>
    <scope>NUCLEOTIDE SEQUENCE [LARGE SCALE GENOMIC DNA]</scope>
    <source>
        <strain evidence="3">cv. AL8/78</strain>
    </source>
</reference>
<protein>
    <submittedName>
        <fullName evidence="2">Uncharacterized protein</fullName>
    </submittedName>
</protein>
<dbReference type="EnsemblPlants" id="AET6Gv20185600.2">
    <property type="protein sequence ID" value="AET6Gv20185600.2"/>
    <property type="gene ID" value="AET6Gv20185600"/>
</dbReference>
<name>A0A453N1U2_AEGTS</name>
<dbReference type="Proteomes" id="UP000015105">
    <property type="component" value="Chromosome 6D"/>
</dbReference>
<keyword evidence="3" id="KW-1185">Reference proteome</keyword>